<keyword evidence="2" id="KW-1185">Reference proteome</keyword>
<evidence type="ECO:0008006" key="3">
    <source>
        <dbReference type="Google" id="ProtNLM"/>
    </source>
</evidence>
<dbReference type="Proteomes" id="UP000617628">
    <property type="component" value="Unassembled WGS sequence"/>
</dbReference>
<dbReference type="AlphaFoldDB" id="A0A934S1L4"/>
<protein>
    <recommendedName>
        <fullName evidence="3">SpoVT-AbrB domain-containing protein</fullName>
    </recommendedName>
</protein>
<gene>
    <name evidence="1" type="ORF">JIN87_25390</name>
</gene>
<reference evidence="1" key="1">
    <citation type="submission" date="2021-01" db="EMBL/GenBank/DDBJ databases">
        <title>Modified the classification status of verrucomicrobia.</title>
        <authorList>
            <person name="Feng X."/>
        </authorList>
    </citation>
    <scope>NUCLEOTIDE SEQUENCE</scope>
    <source>
        <strain evidence="1">KCTC 13126</strain>
    </source>
</reference>
<accession>A0A934S1L4</accession>
<sequence length="79" mass="8801">MPTVIPISKRGTVTLPPALRRRLGLEGLENPMLIANEVDGKLVLEPATAIPVRDIPKKTIRKWIKEDEAAMEAFKAKKK</sequence>
<name>A0A934S1L4_9BACT</name>
<organism evidence="1 2">
    <name type="scientific">Pelagicoccus mobilis</name>
    <dbReference type="NCBI Taxonomy" id="415221"/>
    <lineage>
        <taxon>Bacteria</taxon>
        <taxon>Pseudomonadati</taxon>
        <taxon>Verrucomicrobiota</taxon>
        <taxon>Opitutia</taxon>
        <taxon>Puniceicoccales</taxon>
        <taxon>Pelagicoccaceae</taxon>
        <taxon>Pelagicoccus</taxon>
    </lineage>
</organism>
<evidence type="ECO:0000313" key="2">
    <source>
        <dbReference type="Proteomes" id="UP000617628"/>
    </source>
</evidence>
<evidence type="ECO:0000313" key="1">
    <source>
        <dbReference type="EMBL" id="MBK1880243.1"/>
    </source>
</evidence>
<dbReference type="SUPFAM" id="SSF89447">
    <property type="entry name" value="AbrB/MazE/MraZ-like"/>
    <property type="match status" value="1"/>
</dbReference>
<proteinExistence type="predicted"/>
<dbReference type="InterPro" id="IPR037914">
    <property type="entry name" value="SpoVT-AbrB_sf"/>
</dbReference>
<comment type="caution">
    <text evidence="1">The sequence shown here is derived from an EMBL/GenBank/DDBJ whole genome shotgun (WGS) entry which is preliminary data.</text>
</comment>
<dbReference type="EMBL" id="JAENIL010000077">
    <property type="protein sequence ID" value="MBK1880243.1"/>
    <property type="molecule type" value="Genomic_DNA"/>
</dbReference>
<dbReference type="RefSeq" id="WP_200358997.1">
    <property type="nucleotide sequence ID" value="NZ_JAENIL010000077.1"/>
</dbReference>